<evidence type="ECO:0000313" key="1">
    <source>
        <dbReference type="EMBL" id="KAJ8024396.1"/>
    </source>
</evidence>
<organism evidence="1 2">
    <name type="scientific">Holothuria leucospilota</name>
    <name type="common">Black long sea cucumber</name>
    <name type="synonym">Mertensiothuria leucospilota</name>
    <dbReference type="NCBI Taxonomy" id="206669"/>
    <lineage>
        <taxon>Eukaryota</taxon>
        <taxon>Metazoa</taxon>
        <taxon>Echinodermata</taxon>
        <taxon>Eleutherozoa</taxon>
        <taxon>Echinozoa</taxon>
        <taxon>Holothuroidea</taxon>
        <taxon>Aspidochirotacea</taxon>
        <taxon>Aspidochirotida</taxon>
        <taxon>Holothuriidae</taxon>
        <taxon>Holothuria</taxon>
    </lineage>
</organism>
<name>A0A9Q1BE35_HOLLE</name>
<gene>
    <name evidence="1" type="ORF">HOLleu_34297</name>
</gene>
<protein>
    <submittedName>
        <fullName evidence="1">Uncharacterized protein</fullName>
    </submittedName>
</protein>
<dbReference type="EMBL" id="JAIZAY010000018">
    <property type="protein sequence ID" value="KAJ8024396.1"/>
    <property type="molecule type" value="Genomic_DNA"/>
</dbReference>
<comment type="caution">
    <text evidence="1">The sequence shown here is derived from an EMBL/GenBank/DDBJ whole genome shotgun (WGS) entry which is preliminary data.</text>
</comment>
<dbReference type="AlphaFoldDB" id="A0A9Q1BE35"/>
<evidence type="ECO:0000313" key="2">
    <source>
        <dbReference type="Proteomes" id="UP001152320"/>
    </source>
</evidence>
<dbReference type="Proteomes" id="UP001152320">
    <property type="component" value="Chromosome 18"/>
</dbReference>
<reference evidence="1" key="1">
    <citation type="submission" date="2021-10" db="EMBL/GenBank/DDBJ databases">
        <title>Tropical sea cucumber genome reveals ecological adaptation and Cuvierian tubules defense mechanism.</title>
        <authorList>
            <person name="Chen T."/>
        </authorList>
    </citation>
    <scope>NUCLEOTIDE SEQUENCE</scope>
    <source>
        <strain evidence="1">Nanhai2018</strain>
        <tissue evidence="1">Muscle</tissue>
    </source>
</reference>
<sequence length="91" mass="10880">MEKMDIGQSDTFQNFVKDEWVIDATEDFLCNTMDVSTLKTWLGKLRKGWLQSPKRVWDALKEKDIEQTIRTRLEGRFIPRWMGKVNYHTVE</sequence>
<proteinExistence type="predicted"/>
<accession>A0A9Q1BE35</accession>
<keyword evidence="2" id="KW-1185">Reference proteome</keyword>